<organism evidence="2 3">
    <name type="scientific">Cotesia glomerata</name>
    <name type="common">Lepidopteran parasitic wasp</name>
    <name type="synonym">Apanteles glomeratus</name>
    <dbReference type="NCBI Taxonomy" id="32391"/>
    <lineage>
        <taxon>Eukaryota</taxon>
        <taxon>Metazoa</taxon>
        <taxon>Ecdysozoa</taxon>
        <taxon>Arthropoda</taxon>
        <taxon>Hexapoda</taxon>
        <taxon>Insecta</taxon>
        <taxon>Pterygota</taxon>
        <taxon>Neoptera</taxon>
        <taxon>Endopterygota</taxon>
        <taxon>Hymenoptera</taxon>
        <taxon>Apocrita</taxon>
        <taxon>Ichneumonoidea</taxon>
        <taxon>Braconidae</taxon>
        <taxon>Microgastrinae</taxon>
        <taxon>Cotesia</taxon>
    </lineage>
</organism>
<comment type="caution">
    <text evidence="2">The sequence shown here is derived from an EMBL/GenBank/DDBJ whole genome shotgun (WGS) entry which is preliminary data.</text>
</comment>
<protein>
    <submittedName>
        <fullName evidence="2">Uncharacterized protein</fullName>
    </submittedName>
</protein>
<dbReference type="AlphaFoldDB" id="A0AAV7IQZ4"/>
<reference evidence="2 3" key="1">
    <citation type="journal article" date="2021" name="J. Hered.">
        <title>A chromosome-level genome assembly of the parasitoid wasp, Cotesia glomerata (Hymenoptera: Braconidae).</title>
        <authorList>
            <person name="Pinto B.J."/>
            <person name="Weis J.J."/>
            <person name="Gamble T."/>
            <person name="Ode P.J."/>
            <person name="Paul R."/>
            <person name="Zaspel J.M."/>
        </authorList>
    </citation>
    <scope>NUCLEOTIDE SEQUENCE [LARGE SCALE GENOMIC DNA]</scope>
    <source>
        <strain evidence="2">CgM1</strain>
    </source>
</reference>
<feature type="chain" id="PRO_5043383966" evidence="1">
    <location>
        <begin position="17"/>
        <end position="106"/>
    </location>
</feature>
<accession>A0AAV7IQZ4</accession>
<dbReference type="Proteomes" id="UP000826195">
    <property type="component" value="Unassembled WGS sequence"/>
</dbReference>
<keyword evidence="1" id="KW-0732">Signal</keyword>
<evidence type="ECO:0000256" key="1">
    <source>
        <dbReference type="SAM" id="SignalP"/>
    </source>
</evidence>
<dbReference type="EMBL" id="JAHXZJ010001119">
    <property type="protein sequence ID" value="KAH0555080.1"/>
    <property type="molecule type" value="Genomic_DNA"/>
</dbReference>
<proteinExistence type="predicted"/>
<keyword evidence="3" id="KW-1185">Reference proteome</keyword>
<sequence>MLILVIFSCLTSGAFAQYQSLASSCSKASSRVSASTYTKPPLVTKGHCPVIATDPIDFNRSGLKPFRFRSMLEYDTKSNAALISTTVWINVKKCSGVNQLTMFHES</sequence>
<evidence type="ECO:0000313" key="2">
    <source>
        <dbReference type="EMBL" id="KAH0555080.1"/>
    </source>
</evidence>
<feature type="signal peptide" evidence="1">
    <location>
        <begin position="1"/>
        <end position="16"/>
    </location>
</feature>
<evidence type="ECO:0000313" key="3">
    <source>
        <dbReference type="Proteomes" id="UP000826195"/>
    </source>
</evidence>
<name>A0AAV7IQZ4_COTGL</name>
<gene>
    <name evidence="2" type="ORF">KQX54_015106</name>
</gene>